<dbReference type="EMBL" id="CP019628">
    <property type="protein sequence ID" value="AQP98437.1"/>
    <property type="molecule type" value="Genomic_DNA"/>
</dbReference>
<dbReference type="AlphaFoldDB" id="A0A1Q2GTP6"/>
<dbReference type="CDD" id="cd07989">
    <property type="entry name" value="LPLAT_AGPAT-like"/>
    <property type="match status" value="1"/>
</dbReference>
<keyword evidence="3 6" id="KW-0012">Acyltransferase</keyword>
<keyword evidence="4" id="KW-0812">Transmembrane</keyword>
<evidence type="ECO:0000259" key="5">
    <source>
        <dbReference type="SMART" id="SM00563"/>
    </source>
</evidence>
<dbReference type="SUPFAM" id="SSF69593">
    <property type="entry name" value="Glycerol-3-phosphate (1)-acyltransferase"/>
    <property type="match status" value="1"/>
</dbReference>
<evidence type="ECO:0000256" key="4">
    <source>
        <dbReference type="SAM" id="Phobius"/>
    </source>
</evidence>
<feature type="transmembrane region" description="Helical" evidence="4">
    <location>
        <begin position="12"/>
        <end position="39"/>
    </location>
</feature>
<keyword evidence="4" id="KW-0472">Membrane</keyword>
<feature type="domain" description="Phospholipid/glycerol acyltransferase" evidence="5">
    <location>
        <begin position="91"/>
        <end position="199"/>
    </location>
</feature>
<sequence>MLNSALRACGLAWRVIATAFCFSIFGLGGLALACVVFPAQRLFESDRSKQKYNARKTVHFCFKFFVSLMHATGVIRFHVKDKVLIERLKGQLILANHPSLIDVVVLISVIKNADCVVKAHLFKNPFMRGVIKSAGYISNDDPQELLRECEQSLKKGNNLIVFPEGTRTESQKALKFKRGAANIAIRCNAPITAFLIHMKPSTLTKGTPWYKVASLQAHFSMALASKPFNRTAYDNDSPAMQSRQLTKDLQHYFTQELNYI</sequence>
<evidence type="ECO:0000313" key="6">
    <source>
        <dbReference type="EMBL" id="AQP98437.1"/>
    </source>
</evidence>
<evidence type="ECO:0000313" key="7">
    <source>
        <dbReference type="Proteomes" id="UP000188243"/>
    </source>
</evidence>
<dbReference type="SMART" id="SM00563">
    <property type="entry name" value="PlsC"/>
    <property type="match status" value="1"/>
</dbReference>
<dbReference type="GO" id="GO:0006654">
    <property type="term" value="P:phosphatidic acid biosynthetic process"/>
    <property type="evidence" value="ECO:0007669"/>
    <property type="project" value="TreeGrafter"/>
</dbReference>
<dbReference type="Proteomes" id="UP000188243">
    <property type="component" value="Chromosome"/>
</dbReference>
<dbReference type="PANTHER" id="PTHR10434:SF66">
    <property type="entry name" value="PHOSPHOLIPID_GLYCEROL ACYLTRANSFERASE DOMAIN-CONTAINING PROTEIN"/>
    <property type="match status" value="1"/>
</dbReference>
<reference evidence="6 7" key="1">
    <citation type="submission" date="2017-02" db="EMBL/GenBank/DDBJ databases">
        <title>Complete genome sequence of the cold-active Pseudoalteromonas aliena strain EH1 isolated from Arctic seawater.</title>
        <authorList>
            <person name="Kim E."/>
            <person name="Heo E."/>
            <person name="Kim H."/>
            <person name="Kim D."/>
        </authorList>
    </citation>
    <scope>NUCLEOTIDE SEQUENCE [LARGE SCALE GENOMIC DNA]</scope>
    <source>
        <strain evidence="6 7">EH1</strain>
    </source>
</reference>
<dbReference type="KEGG" id="paln:B0W48_00690"/>
<organism evidence="6 7">
    <name type="scientific">Pseudoalteromonas aliena</name>
    <dbReference type="NCBI Taxonomy" id="247523"/>
    <lineage>
        <taxon>Bacteria</taxon>
        <taxon>Pseudomonadati</taxon>
        <taxon>Pseudomonadota</taxon>
        <taxon>Gammaproteobacteria</taxon>
        <taxon>Alteromonadales</taxon>
        <taxon>Pseudoalteromonadaceae</taxon>
        <taxon>Pseudoalteromonas</taxon>
    </lineage>
</organism>
<evidence type="ECO:0000256" key="2">
    <source>
        <dbReference type="ARBA" id="ARBA00022679"/>
    </source>
</evidence>
<dbReference type="RefSeq" id="WP_077535171.1">
    <property type="nucleotide sequence ID" value="NZ_CP019628.1"/>
</dbReference>
<keyword evidence="4" id="KW-1133">Transmembrane helix</keyword>
<dbReference type="PANTHER" id="PTHR10434">
    <property type="entry name" value="1-ACYL-SN-GLYCEROL-3-PHOSPHATE ACYLTRANSFERASE"/>
    <property type="match status" value="1"/>
</dbReference>
<dbReference type="GO" id="GO:0003841">
    <property type="term" value="F:1-acylglycerol-3-phosphate O-acyltransferase activity"/>
    <property type="evidence" value="ECO:0007669"/>
    <property type="project" value="TreeGrafter"/>
</dbReference>
<dbReference type="InterPro" id="IPR002123">
    <property type="entry name" value="Plipid/glycerol_acylTrfase"/>
</dbReference>
<evidence type="ECO:0000256" key="1">
    <source>
        <dbReference type="ARBA" id="ARBA00005189"/>
    </source>
</evidence>
<keyword evidence="2 6" id="KW-0808">Transferase</keyword>
<gene>
    <name evidence="6" type="ORF">B0W48_00690</name>
</gene>
<dbReference type="Pfam" id="PF01553">
    <property type="entry name" value="Acyltransferase"/>
    <property type="match status" value="1"/>
</dbReference>
<protein>
    <submittedName>
        <fullName evidence="6">1-acyl-sn-glycerol-3-phosphate acyltransferase</fullName>
    </submittedName>
</protein>
<name>A0A1Q2GTP6_9GAMM</name>
<proteinExistence type="predicted"/>
<feature type="transmembrane region" description="Helical" evidence="4">
    <location>
        <begin position="60"/>
        <end position="79"/>
    </location>
</feature>
<accession>A0A1Q2GTP6</accession>
<evidence type="ECO:0000256" key="3">
    <source>
        <dbReference type="ARBA" id="ARBA00023315"/>
    </source>
</evidence>
<dbReference type="STRING" id="247523.B0W48_00690"/>
<comment type="pathway">
    <text evidence="1">Lipid metabolism.</text>
</comment>
<dbReference type="PROSITE" id="PS51257">
    <property type="entry name" value="PROKAR_LIPOPROTEIN"/>
    <property type="match status" value="1"/>
</dbReference>